<dbReference type="GeneID" id="95805077"/>
<dbReference type="EMBL" id="LT607733">
    <property type="protein sequence ID" value="SCG19059.1"/>
    <property type="molecule type" value="Genomic_DNA"/>
</dbReference>
<name>A0A1C5GGV1_MICEH</name>
<dbReference type="Pfam" id="PF00248">
    <property type="entry name" value="Aldo_ket_red"/>
    <property type="match status" value="1"/>
</dbReference>
<organism evidence="3 4">
    <name type="scientific">Micromonospora echinofusca</name>
    <dbReference type="NCBI Taxonomy" id="47858"/>
    <lineage>
        <taxon>Bacteria</taxon>
        <taxon>Bacillati</taxon>
        <taxon>Actinomycetota</taxon>
        <taxon>Actinomycetes</taxon>
        <taxon>Micromonosporales</taxon>
        <taxon>Micromonosporaceae</taxon>
        <taxon>Micromonospora</taxon>
    </lineage>
</organism>
<dbReference type="PANTHER" id="PTHR43625:SF40">
    <property type="entry name" value="ALDO-KETO REDUCTASE YAKC [NADP(+)]"/>
    <property type="match status" value="1"/>
</dbReference>
<proteinExistence type="predicted"/>
<dbReference type="InterPro" id="IPR036812">
    <property type="entry name" value="NAD(P)_OxRdtase_dom_sf"/>
</dbReference>
<dbReference type="NCBIfam" id="NF007695">
    <property type="entry name" value="PRK10376.1"/>
    <property type="match status" value="1"/>
</dbReference>
<dbReference type="InterPro" id="IPR023210">
    <property type="entry name" value="NADP_OxRdtase_dom"/>
</dbReference>
<keyword evidence="4" id="KW-1185">Reference proteome</keyword>
<sequence length="308" mass="32710">MTLTNRPTEAPGRLRLGSELDVNRLGFGVMQLPGPGCWGPPRDRRAALAVLRRAVELGVDYIDTSDFYGPHVANELIREALHPYRDDLVIGTKVGVVRDGRGDWRPAGSPDQLRTQIEQNLARLGKDRLELVYLRVGGDGLLPAGRDAFGESVATLVELHGQGVIGALGLSGVTTGQLRQALATTPVVAVQNRFNLLDRGSADVLRLCEENGVAFVPYFPLAAGTLGPGGRGLPFGPTLDRARAKVLDRIADAHQATRAQVSIAWLLAHSPTILVIPGTSSVAHLEENLAAGGLRLSEAEVAALDALA</sequence>
<gene>
    <name evidence="3" type="ORF">GA0070610_5419</name>
</gene>
<evidence type="ECO:0000313" key="4">
    <source>
        <dbReference type="Proteomes" id="UP000198251"/>
    </source>
</evidence>
<accession>A0A1C5GGV1</accession>
<keyword evidence="1" id="KW-0560">Oxidoreductase</keyword>
<dbReference type="Gene3D" id="3.20.20.100">
    <property type="entry name" value="NADP-dependent oxidoreductase domain"/>
    <property type="match status" value="1"/>
</dbReference>
<evidence type="ECO:0000259" key="2">
    <source>
        <dbReference type="Pfam" id="PF00248"/>
    </source>
</evidence>
<dbReference type="CDD" id="cd19088">
    <property type="entry name" value="AKR_AKR13B1"/>
    <property type="match status" value="1"/>
</dbReference>
<evidence type="ECO:0000256" key="1">
    <source>
        <dbReference type="ARBA" id="ARBA00023002"/>
    </source>
</evidence>
<dbReference type="InterPro" id="IPR050791">
    <property type="entry name" value="Aldo-Keto_reductase"/>
</dbReference>
<evidence type="ECO:0000313" key="3">
    <source>
        <dbReference type="EMBL" id="SCG19059.1"/>
    </source>
</evidence>
<dbReference type="GO" id="GO:0005737">
    <property type="term" value="C:cytoplasm"/>
    <property type="evidence" value="ECO:0007669"/>
    <property type="project" value="TreeGrafter"/>
</dbReference>
<dbReference type="GO" id="GO:0016491">
    <property type="term" value="F:oxidoreductase activity"/>
    <property type="evidence" value="ECO:0007669"/>
    <property type="project" value="UniProtKB-KW"/>
</dbReference>
<dbReference type="SUPFAM" id="SSF51430">
    <property type="entry name" value="NAD(P)-linked oxidoreductase"/>
    <property type="match status" value="1"/>
</dbReference>
<dbReference type="RefSeq" id="WP_197697773.1">
    <property type="nucleotide sequence ID" value="NZ_JBFAAC010000007.1"/>
</dbReference>
<protein>
    <recommendedName>
        <fullName evidence="2">NADP-dependent oxidoreductase domain-containing protein</fullName>
    </recommendedName>
</protein>
<dbReference type="AlphaFoldDB" id="A0A1C5GGV1"/>
<dbReference type="PANTHER" id="PTHR43625">
    <property type="entry name" value="AFLATOXIN B1 ALDEHYDE REDUCTASE"/>
    <property type="match status" value="1"/>
</dbReference>
<dbReference type="Proteomes" id="UP000198251">
    <property type="component" value="Chromosome I"/>
</dbReference>
<feature type="domain" description="NADP-dependent oxidoreductase" evidence="2">
    <location>
        <begin position="24"/>
        <end position="307"/>
    </location>
</feature>
<reference evidence="3 4" key="1">
    <citation type="submission" date="2016-06" db="EMBL/GenBank/DDBJ databases">
        <authorList>
            <person name="Kjaerup R.B."/>
            <person name="Dalgaard T.S."/>
            <person name="Juul-Madsen H.R."/>
        </authorList>
    </citation>
    <scope>NUCLEOTIDE SEQUENCE [LARGE SCALE GENOMIC DNA]</scope>
    <source>
        <strain evidence="3 4">DSM 43913</strain>
    </source>
</reference>